<dbReference type="PANTHER" id="PTHR36681:SF3">
    <property type="entry name" value="NUCLEAR GTPASE, GERMINAL CENTER-ASSOCIATED, TANDEM DUPLICATE 3"/>
    <property type="match status" value="1"/>
</dbReference>
<dbReference type="SUPFAM" id="SSF52540">
    <property type="entry name" value="P-loop containing nucleoside triphosphate hydrolases"/>
    <property type="match status" value="1"/>
</dbReference>
<feature type="compositionally biased region" description="Acidic residues" evidence="2">
    <location>
        <begin position="63"/>
        <end position="81"/>
    </location>
</feature>
<dbReference type="InterPro" id="IPR027417">
    <property type="entry name" value="P-loop_NTPase"/>
</dbReference>
<dbReference type="Pfam" id="PF24564">
    <property type="entry name" value="DUF7605"/>
    <property type="match status" value="1"/>
</dbReference>
<dbReference type="Proteomes" id="UP000310374">
    <property type="component" value="Unassembled WGS sequence"/>
</dbReference>
<proteinExistence type="predicted"/>
<keyword evidence="1" id="KW-0175">Coiled coil</keyword>
<feature type="compositionally biased region" description="Basic residues" evidence="2">
    <location>
        <begin position="19"/>
        <end position="29"/>
    </location>
</feature>
<evidence type="ECO:0000313" key="4">
    <source>
        <dbReference type="EMBL" id="THX32236.1"/>
    </source>
</evidence>
<comment type="caution">
    <text evidence="4">The sequence shown here is derived from an EMBL/GenBank/DDBJ whole genome shotgun (WGS) entry which is preliminary data.</text>
</comment>
<evidence type="ECO:0000313" key="5">
    <source>
        <dbReference type="Proteomes" id="UP000310374"/>
    </source>
</evidence>
<accession>A0AB74K1D5</accession>
<reference evidence="4 5" key="1">
    <citation type="submission" date="2018-10" db="EMBL/GenBank/DDBJ databases">
        <title>Fifty Aureobasidium pullulans genomes reveal a recombining polyextremotolerant generalist.</title>
        <authorList>
            <person name="Gostincar C."/>
            <person name="Turk M."/>
            <person name="Zajc J."/>
            <person name="Gunde-Cimerman N."/>
        </authorList>
    </citation>
    <scope>NUCLEOTIDE SEQUENCE [LARGE SCALE GENOMIC DNA]</scope>
    <source>
        <strain evidence="4 5">EXF-10081</strain>
    </source>
</reference>
<evidence type="ECO:0000256" key="1">
    <source>
        <dbReference type="SAM" id="Coils"/>
    </source>
</evidence>
<evidence type="ECO:0000259" key="3">
    <source>
        <dbReference type="Pfam" id="PF24564"/>
    </source>
</evidence>
<feature type="region of interest" description="Disordered" evidence="2">
    <location>
        <begin position="1"/>
        <end position="89"/>
    </location>
</feature>
<feature type="coiled-coil region" evidence="1">
    <location>
        <begin position="446"/>
        <end position="473"/>
    </location>
</feature>
<sequence>MASRSSSPEIIETSVVLGKRTRPPPRNRAVKAEIIEDEDEYMPDQDEIDDFEDFDDPTGASDQSDDDVDAGPEDMDAEPEQGEVLWSEGQEKYPRCPAYHEDVEKFGGRITEILDKIAEHLGAISEKSDGMKRLTRQAIEIRTFPAPKTPVIALMGDAGAGKSSLISAILDTPHVSKEGNFGRSCTCVITEYRKDFPNQTKKFAAKIEFLTNDQRGLLLKEHLGQYINYHFCNEEEWSFEEERDYRNEAKSAEGTFSDLFRGRPQFTGSEVIESYMKAVFDNDTMAATVTQFEKWCDELASDHALCAQTELIEADTAFQLSKVLSPFLSSSASWNDKPSLWPIVHKVSIGVKGPRLLQNAIIADLPGVSDVNKVRASTGKSYLVSSDYLWIVAPIARLATDTSVDALLYEYGNRFEGRLAVVCTKIDDPMVAQSFSQEYQDAAKPSMRLEGRIKKAKEQHNNAKASLRSARALATRRERGRRVDQCRARFQKLLNQRLEMMVEVRNKKVTALLYAEKADRLKKKDVDLVYCVSNKHYAWLKGYKDAGQEDAAQLSAVMTGIPRLRQYALTIPSHEIWSTFMNHIKHTSNGFVKALRIWATRTTKDNSTGLSGIREKSAETVRATLKTYKETLRGDSKKHLAEPMEEVYAKMSTKANGFLEEVRDWRWMTIRAFIRRNGTYNSKAVGHVSWNAKMMLPAAKFMNKGWNEMVLHEQGAMAIAQTSIMSALDTILVEVKAPMELLNIPLGHFKGFLEAQKHGIAHAFTNYREELEKELKIVKHLVDKDDSEGYFAKAMETIYQNTEPIRGTGYKNKVLGMLVDYVGQQDDDSPFIKMAKSTCKGVNRRVRTCLDELEASCLKIFDEIFLQFGCLIDEIPDDDGVVAETKLTLRDFLVDVDEEMEAMILRLQEIENDPGPQMVEEVSEPLPARIKPDMDNAASSSTNDSPVPAKKVKIEIKSEPEDEDDL</sequence>
<feature type="domain" description="DUF7605" evidence="3">
    <location>
        <begin position="651"/>
        <end position="825"/>
    </location>
</feature>
<dbReference type="Gene3D" id="3.40.50.300">
    <property type="entry name" value="P-loop containing nucleotide triphosphate hydrolases"/>
    <property type="match status" value="1"/>
</dbReference>
<organism evidence="4 5">
    <name type="scientific">Aureobasidium pullulans</name>
    <name type="common">Black yeast</name>
    <name type="synonym">Pullularia pullulans</name>
    <dbReference type="NCBI Taxonomy" id="5580"/>
    <lineage>
        <taxon>Eukaryota</taxon>
        <taxon>Fungi</taxon>
        <taxon>Dikarya</taxon>
        <taxon>Ascomycota</taxon>
        <taxon>Pezizomycotina</taxon>
        <taxon>Dothideomycetes</taxon>
        <taxon>Dothideomycetidae</taxon>
        <taxon>Dothideales</taxon>
        <taxon>Saccotheciaceae</taxon>
        <taxon>Aureobasidium</taxon>
    </lineage>
</organism>
<name>A0AB74K1D5_AURPU</name>
<evidence type="ECO:0000256" key="2">
    <source>
        <dbReference type="SAM" id="MobiDB-lite"/>
    </source>
</evidence>
<dbReference type="AlphaFoldDB" id="A0AB74K1D5"/>
<feature type="region of interest" description="Disordered" evidence="2">
    <location>
        <begin position="915"/>
        <end position="966"/>
    </location>
</feature>
<feature type="compositionally biased region" description="Acidic residues" evidence="2">
    <location>
        <begin position="35"/>
        <end position="56"/>
    </location>
</feature>
<dbReference type="InterPro" id="IPR056024">
    <property type="entry name" value="DUF7605"/>
</dbReference>
<protein>
    <recommendedName>
        <fullName evidence="3">DUF7605 domain-containing protein</fullName>
    </recommendedName>
</protein>
<gene>
    <name evidence="4" type="ORF">D6D12_02371</name>
</gene>
<dbReference type="EMBL" id="QZAT01000017">
    <property type="protein sequence ID" value="THX32236.1"/>
    <property type="molecule type" value="Genomic_DNA"/>
</dbReference>
<dbReference type="PANTHER" id="PTHR36681">
    <property type="entry name" value="NUCLEAR GTPASE, GERMINAL CENTER-ASSOCIATED, TANDEM DUPLICATE 3"/>
    <property type="match status" value="1"/>
</dbReference>